<dbReference type="PaxDb" id="273075-Ta0509"/>
<dbReference type="STRING" id="273075.gene:9571727"/>
<dbReference type="AlphaFoldDB" id="Q9HKT6"/>
<keyword evidence="2" id="KW-1185">Reference proteome</keyword>
<gene>
    <name evidence="1" type="ordered locus">Ta0509</name>
</gene>
<proteinExistence type="predicted"/>
<organism evidence="1 2">
    <name type="scientific">Thermoplasma acidophilum (strain ATCC 25905 / DSM 1728 / JCM 9062 / NBRC 15155 / AMRC-C165)</name>
    <dbReference type="NCBI Taxonomy" id="273075"/>
    <lineage>
        <taxon>Archaea</taxon>
        <taxon>Methanobacteriati</taxon>
        <taxon>Thermoplasmatota</taxon>
        <taxon>Thermoplasmata</taxon>
        <taxon>Thermoplasmatales</taxon>
        <taxon>Thermoplasmataceae</taxon>
        <taxon>Thermoplasma</taxon>
    </lineage>
</organism>
<sequence>MNTISDKIYLTYGSAIPLIGNISVNNTVNSSVIGSGSTISLNAASIVSFSTFLFSILYVVDGLQVNDSLSPIYRAELWINGSIPSDLTIFAHNNTSNYILSGNNSFNLSNTSPLYLSFFAVNINNSTQNFSLYFNYVIDNEIVIEYTYNFVID</sequence>
<dbReference type="EnsemblBacteria" id="CAC11649">
    <property type="protein sequence ID" value="CAC11649"/>
    <property type="gene ID" value="CAC11649"/>
</dbReference>
<protein>
    <submittedName>
        <fullName evidence="1">Hypothetical membrane protein</fullName>
    </submittedName>
</protein>
<dbReference type="KEGG" id="tac:Ta0509"/>
<accession>Q9HKT6</accession>
<dbReference type="Proteomes" id="UP000001024">
    <property type="component" value="Chromosome"/>
</dbReference>
<dbReference type="EMBL" id="AL445064">
    <property type="protein sequence ID" value="CAC11649.1"/>
    <property type="molecule type" value="Genomic_DNA"/>
</dbReference>
<dbReference type="eggNOG" id="arCOG11000">
    <property type="taxonomic scope" value="Archaea"/>
</dbReference>
<evidence type="ECO:0000313" key="1">
    <source>
        <dbReference type="EMBL" id="CAC11649.1"/>
    </source>
</evidence>
<dbReference type="InParanoid" id="Q9HKT6"/>
<evidence type="ECO:0000313" key="2">
    <source>
        <dbReference type="Proteomes" id="UP000001024"/>
    </source>
</evidence>
<name>Q9HKT6_THEAC</name>
<reference evidence="1 2" key="1">
    <citation type="journal article" date="2000" name="Nature">
        <title>The genome sequence of the thermoacidophilic scavenger Thermoplasma acidophilum.</title>
        <authorList>
            <person name="Ruepp A."/>
            <person name="Graml W."/>
            <person name="Santos-Martinez M.L."/>
            <person name="Koretke K.K."/>
            <person name="Volker C."/>
            <person name="Mewes H.W."/>
            <person name="Frishman D."/>
            <person name="Stocker S."/>
            <person name="Lupas A.N."/>
            <person name="Baumeister W."/>
        </authorList>
    </citation>
    <scope>NUCLEOTIDE SEQUENCE [LARGE SCALE GENOMIC DNA]</scope>
    <source>
        <strain evidence="2">ATCC 25905 / DSM 1728 / JCM 9062 / NBRC 15155 / AMRC-C165</strain>
    </source>
</reference>
<dbReference type="HOGENOM" id="CLU_1709226_0_0_2"/>